<evidence type="ECO:0000259" key="1">
    <source>
        <dbReference type="Pfam" id="PF04965"/>
    </source>
</evidence>
<feature type="domain" description="IraD/Gp25-like" evidence="1">
    <location>
        <begin position="36"/>
        <end position="126"/>
    </location>
</feature>
<dbReference type="AlphaFoldDB" id="Q12JU7"/>
<keyword evidence="3" id="KW-1185">Reference proteome</keyword>
<sequence length="145" mass="16421">MSFREGAMSADKSFLGTGWSFPPQFTGTSREVAMVSEERDIVESLAILLSTNPGERVMEPDYGCGIKAMVFEEINQATITKLTFVIERAVLFFEPRIDLELVDIETEHALEGRLDIGLQYRVITTNARRNMVYPFYIMEGTLVEL</sequence>
<organism evidence="2 3">
    <name type="scientific">Shewanella denitrificans (strain OS217 / ATCC BAA-1090 / DSM 15013)</name>
    <dbReference type="NCBI Taxonomy" id="318161"/>
    <lineage>
        <taxon>Bacteria</taxon>
        <taxon>Pseudomonadati</taxon>
        <taxon>Pseudomonadota</taxon>
        <taxon>Gammaproteobacteria</taxon>
        <taxon>Alteromonadales</taxon>
        <taxon>Shewanellaceae</taxon>
        <taxon>Shewanella</taxon>
    </lineage>
</organism>
<accession>Q12JU7</accession>
<dbReference type="STRING" id="318161.Sden_3001"/>
<dbReference type="KEGG" id="sdn:Sden_3001"/>
<evidence type="ECO:0000313" key="3">
    <source>
        <dbReference type="Proteomes" id="UP000001982"/>
    </source>
</evidence>
<dbReference type="InterPro" id="IPR007048">
    <property type="entry name" value="IraD/Gp25-like"/>
</dbReference>
<name>Q12JU7_SHEDO</name>
<gene>
    <name evidence="2" type="ordered locus">Sden_3001</name>
</gene>
<proteinExistence type="predicted"/>
<dbReference type="Pfam" id="PF04965">
    <property type="entry name" value="GPW_gp25"/>
    <property type="match status" value="1"/>
</dbReference>
<dbReference type="Proteomes" id="UP000001982">
    <property type="component" value="Chromosome"/>
</dbReference>
<dbReference type="Gene3D" id="3.10.450.40">
    <property type="match status" value="1"/>
</dbReference>
<reference evidence="2 3" key="1">
    <citation type="submission" date="2006-03" db="EMBL/GenBank/DDBJ databases">
        <title>Complete sequence of Shewanella denitrificans OS217.</title>
        <authorList>
            <consortium name="US DOE Joint Genome Institute"/>
            <person name="Copeland A."/>
            <person name="Lucas S."/>
            <person name="Lapidus A."/>
            <person name="Barry K."/>
            <person name="Detter J.C."/>
            <person name="Glavina del Rio T."/>
            <person name="Hammon N."/>
            <person name="Israni S."/>
            <person name="Dalin E."/>
            <person name="Tice H."/>
            <person name="Pitluck S."/>
            <person name="Brettin T."/>
            <person name="Bruce D."/>
            <person name="Han C."/>
            <person name="Tapia R."/>
            <person name="Gilna P."/>
            <person name="Kiss H."/>
            <person name="Schmutz J."/>
            <person name="Larimer F."/>
            <person name="Land M."/>
            <person name="Hauser L."/>
            <person name="Kyrpides N."/>
            <person name="Lykidis A."/>
            <person name="Richardson P."/>
        </authorList>
    </citation>
    <scope>NUCLEOTIDE SEQUENCE [LARGE SCALE GENOMIC DNA]</scope>
    <source>
        <strain evidence="3">OS217 / ATCC BAA-1090 / DSM 15013</strain>
    </source>
</reference>
<evidence type="ECO:0000313" key="2">
    <source>
        <dbReference type="EMBL" id="ABE56279.1"/>
    </source>
</evidence>
<dbReference type="SUPFAM" id="SSF160719">
    <property type="entry name" value="gpW/gp25-like"/>
    <property type="match status" value="1"/>
</dbReference>
<dbReference type="EMBL" id="CP000302">
    <property type="protein sequence ID" value="ABE56279.1"/>
    <property type="molecule type" value="Genomic_DNA"/>
</dbReference>
<dbReference type="eggNOG" id="COG3628">
    <property type="taxonomic scope" value="Bacteria"/>
</dbReference>
<protein>
    <submittedName>
        <fullName evidence="2">GPW/gp25</fullName>
    </submittedName>
</protein>
<dbReference type="HOGENOM" id="CLU_133204_0_1_6"/>